<evidence type="ECO:0000256" key="1">
    <source>
        <dbReference type="ARBA" id="ARBA00008834"/>
    </source>
</evidence>
<evidence type="ECO:0000256" key="2">
    <source>
        <dbReference type="ARBA" id="ARBA00008891"/>
    </source>
</evidence>
<dbReference type="EMBL" id="FTNC01000002">
    <property type="protein sequence ID" value="SIQ24097.1"/>
    <property type="molecule type" value="Genomic_DNA"/>
</dbReference>
<reference evidence="9" key="1">
    <citation type="submission" date="2017-01" db="EMBL/GenBank/DDBJ databases">
        <authorList>
            <person name="Varghese N."/>
            <person name="Submissions S."/>
        </authorList>
    </citation>
    <scope>NUCLEOTIDE SEQUENCE [LARGE SCALE GENOMIC DNA]</scope>
    <source>
        <strain evidence="9">ATCC 700103</strain>
    </source>
</reference>
<dbReference type="GO" id="GO:0004650">
    <property type="term" value="F:polygalacturonase activity"/>
    <property type="evidence" value="ECO:0007669"/>
    <property type="project" value="InterPro"/>
</dbReference>
<dbReference type="InterPro" id="IPR012334">
    <property type="entry name" value="Pectin_lyas_fold"/>
</dbReference>
<name>A0A1N6R5J7_9FIRM</name>
<evidence type="ECO:0000259" key="7">
    <source>
        <dbReference type="Pfam" id="PF01095"/>
    </source>
</evidence>
<keyword evidence="5" id="KW-0326">Glycosidase</keyword>
<evidence type="ECO:0000256" key="6">
    <source>
        <dbReference type="PROSITE-ProRule" id="PRU10040"/>
    </source>
</evidence>
<dbReference type="OrthoDB" id="9795222at2"/>
<protein>
    <submittedName>
        <fullName evidence="8">Glycosyl hydrolases family 28</fullName>
    </submittedName>
</protein>
<dbReference type="InterPro" id="IPR006626">
    <property type="entry name" value="PbH1"/>
</dbReference>
<dbReference type="PANTHER" id="PTHR31321">
    <property type="entry name" value="ACYL-COA THIOESTER HYDROLASE YBHC-RELATED"/>
    <property type="match status" value="1"/>
</dbReference>
<dbReference type="AlphaFoldDB" id="A0A1N6R5J7"/>
<evidence type="ECO:0000256" key="3">
    <source>
        <dbReference type="ARBA" id="ARBA00022801"/>
    </source>
</evidence>
<dbReference type="InterPro" id="IPR033131">
    <property type="entry name" value="Pectinesterase_Asp_AS"/>
</dbReference>
<dbReference type="InterPro" id="IPR000070">
    <property type="entry name" value="Pectinesterase_cat"/>
</dbReference>
<dbReference type="Gene3D" id="2.160.20.10">
    <property type="entry name" value="Single-stranded right-handed beta-helix, Pectin lyase-like"/>
    <property type="match status" value="2"/>
</dbReference>
<evidence type="ECO:0000313" key="9">
    <source>
        <dbReference type="Proteomes" id="UP000185669"/>
    </source>
</evidence>
<dbReference type="GO" id="GO:0030599">
    <property type="term" value="F:pectinesterase activity"/>
    <property type="evidence" value="ECO:0007669"/>
    <property type="project" value="InterPro"/>
</dbReference>
<proteinExistence type="inferred from homology"/>
<gene>
    <name evidence="8" type="ORF">SAMN05421834_102161</name>
</gene>
<dbReference type="PROSITE" id="PS00503">
    <property type="entry name" value="PECTINESTERASE_2"/>
    <property type="match status" value="1"/>
</dbReference>
<feature type="domain" description="Pectinesterase catalytic" evidence="7">
    <location>
        <begin position="487"/>
        <end position="770"/>
    </location>
</feature>
<keyword evidence="3 8" id="KW-0378">Hydrolase</keyword>
<dbReference type="Proteomes" id="UP000185669">
    <property type="component" value="Unassembled WGS sequence"/>
</dbReference>
<dbReference type="GO" id="GO:0042545">
    <property type="term" value="P:cell wall modification"/>
    <property type="evidence" value="ECO:0007669"/>
    <property type="project" value="InterPro"/>
</dbReference>
<comment type="similarity">
    <text evidence="1">Belongs to the glycosyl hydrolase 28 family.</text>
</comment>
<dbReference type="GO" id="GO:0005975">
    <property type="term" value="P:carbohydrate metabolic process"/>
    <property type="evidence" value="ECO:0007669"/>
    <property type="project" value="InterPro"/>
</dbReference>
<dbReference type="SUPFAM" id="SSF51126">
    <property type="entry name" value="Pectin lyase-like"/>
    <property type="match status" value="2"/>
</dbReference>
<dbReference type="InterPro" id="IPR000743">
    <property type="entry name" value="Glyco_hydro_28"/>
</dbReference>
<organism evidence="8 9">
    <name type="scientific">Halanaerobium kushneri</name>
    <dbReference type="NCBI Taxonomy" id="56779"/>
    <lineage>
        <taxon>Bacteria</taxon>
        <taxon>Bacillati</taxon>
        <taxon>Bacillota</taxon>
        <taxon>Clostridia</taxon>
        <taxon>Halanaerobiales</taxon>
        <taxon>Halanaerobiaceae</taxon>
        <taxon>Halanaerobium</taxon>
    </lineage>
</organism>
<feature type="active site" evidence="6">
    <location>
        <position position="643"/>
    </location>
</feature>
<dbReference type="PROSITE" id="PS00800">
    <property type="entry name" value="PECTINESTERASE_1"/>
    <property type="match status" value="1"/>
</dbReference>
<sequence length="779" mass="88349">MTKKKNKIDRISEIINQNKIKEVKFRDQSFNINDFGAVKGGRIKNTEVINKTIKKCSNAGGGRVIIPAGIYLSGPIVLADNVNLYLKKGAVLKFSSNLADYKIIRSEFEGEKNYRFESPISAKKAVNIAITGKGIIDGSGDKWRPVKKYKMTKNQWQKLIATGGAVQKTEECKIWWPSQKALNGQDLVHNLDIKRKEGAEITPEDYRKAGEYLRPVLLNLKECKNILIEGVTFQNSPGWNLHPLMSENIILRQLTIRNPWYAQNGDGLDIDSCKNVLVEECNFDVGDDAICLKSGKNESGRKRKMPSENIYIRDCNVYHGHGGFVIGSEMSSGVKNVYLENCNFMGTDIGIRFKSTRGRGGTVEEIYLRQVRMSKIKHQAIKFNLFYESKSGSKIKKEKVTVETPQFKNIYLKDINCLDSEQGIYIKGLPEMPVENIYLEDLKINGDKGLKVNYAENIEIENLDLISKNEHLQLLNSKKINLRNYLIIAADGSGDCKTFSEALKMLEGNNTINKVFIKNGIYKEKIVIPETLKNLTFIGEDPETTILTYDDYARKIKENGKEMGTFDSASIFINGERLKFKNITFVNTSEPRSKVGQAVAASVGGDKVAFYNCKFKGNQDTLYTKSSEGRLYFGNCYIEGDVDFIFGAATAYFNECEIYSTGPGYITAASTPKEKEYGYVFKDCILSSDLKENTVFLGRPWRPYGNVVFINTYMGKHVREKAWNNWRDPAKEKTARYAEYNSYGPGAANSKRFDWIKILTAEEARRYNINMIFTDQNWF</sequence>
<dbReference type="InterPro" id="IPR018040">
    <property type="entry name" value="Pectinesterase_Tyr_AS"/>
</dbReference>
<dbReference type="STRING" id="56779.SAMN05421834_102161"/>
<evidence type="ECO:0000256" key="4">
    <source>
        <dbReference type="ARBA" id="ARBA00023085"/>
    </source>
</evidence>
<dbReference type="SMART" id="SM00710">
    <property type="entry name" value="PbH1"/>
    <property type="match status" value="8"/>
</dbReference>
<dbReference type="PROSITE" id="PS00502">
    <property type="entry name" value="POLYGALACTURONASE"/>
    <property type="match status" value="1"/>
</dbReference>
<dbReference type="Pfam" id="PF01095">
    <property type="entry name" value="Pectinesterase"/>
    <property type="match status" value="1"/>
</dbReference>
<dbReference type="RefSeq" id="WP_076543831.1">
    <property type="nucleotide sequence ID" value="NZ_FTNC01000002.1"/>
</dbReference>
<evidence type="ECO:0000256" key="5">
    <source>
        <dbReference type="ARBA" id="ARBA00023295"/>
    </source>
</evidence>
<keyword evidence="4" id="KW-0063">Aspartyl esterase</keyword>
<accession>A0A1N6R5J7</accession>
<evidence type="ECO:0000313" key="8">
    <source>
        <dbReference type="EMBL" id="SIQ24097.1"/>
    </source>
</evidence>
<dbReference type="GO" id="GO:0009279">
    <property type="term" value="C:cell outer membrane"/>
    <property type="evidence" value="ECO:0007669"/>
    <property type="project" value="TreeGrafter"/>
</dbReference>
<dbReference type="PANTHER" id="PTHR31321:SF57">
    <property type="entry name" value="PECTINESTERASE 53-RELATED"/>
    <property type="match status" value="1"/>
</dbReference>
<keyword evidence="9" id="KW-1185">Reference proteome</keyword>
<dbReference type="InterPro" id="IPR011050">
    <property type="entry name" value="Pectin_lyase_fold/virulence"/>
</dbReference>
<comment type="similarity">
    <text evidence="2">Belongs to the pectinesterase family.</text>
</comment>
<dbReference type="Pfam" id="PF00295">
    <property type="entry name" value="Glyco_hydro_28"/>
    <property type="match status" value="1"/>
</dbReference>